<dbReference type="EMBL" id="CAJGYO010000014">
    <property type="protein sequence ID" value="CAD6268098.1"/>
    <property type="molecule type" value="Genomic_DNA"/>
</dbReference>
<feature type="chain" id="PRO_5032482841" evidence="1">
    <location>
        <begin position="32"/>
        <end position="131"/>
    </location>
</feature>
<reference evidence="2" key="1">
    <citation type="submission" date="2020-10" db="EMBL/GenBank/DDBJ databases">
        <authorList>
            <person name="Han B."/>
            <person name="Lu T."/>
            <person name="Zhao Q."/>
            <person name="Huang X."/>
            <person name="Zhao Y."/>
        </authorList>
    </citation>
    <scope>NUCLEOTIDE SEQUENCE</scope>
</reference>
<keyword evidence="1" id="KW-0732">Signal</keyword>
<accession>A0A811RCV9</accession>
<protein>
    <submittedName>
        <fullName evidence="2">Uncharacterized protein</fullName>
    </submittedName>
</protein>
<name>A0A811RCV9_9POAL</name>
<sequence>MAMRASALKGAVVAAICVALVVSWVGEPAQGSPSCDIHRCIYKCPSKCNKKAASSCESAKGADVSKCRNGCVTGCNASCHDRGATTCDCDNICERYCKSTPGPTYNACVSTVFQSCKDSCEKGCKGEKVNN</sequence>
<dbReference type="OrthoDB" id="603162at2759"/>
<dbReference type="AlphaFoldDB" id="A0A811RCV9"/>
<keyword evidence="3" id="KW-1185">Reference proteome</keyword>
<evidence type="ECO:0000313" key="3">
    <source>
        <dbReference type="Proteomes" id="UP000604825"/>
    </source>
</evidence>
<feature type="signal peptide" evidence="1">
    <location>
        <begin position="1"/>
        <end position="31"/>
    </location>
</feature>
<dbReference type="Proteomes" id="UP000604825">
    <property type="component" value="Unassembled WGS sequence"/>
</dbReference>
<proteinExistence type="predicted"/>
<evidence type="ECO:0000256" key="1">
    <source>
        <dbReference type="SAM" id="SignalP"/>
    </source>
</evidence>
<evidence type="ECO:0000313" key="2">
    <source>
        <dbReference type="EMBL" id="CAD6268098.1"/>
    </source>
</evidence>
<organism evidence="2 3">
    <name type="scientific">Miscanthus lutarioriparius</name>
    <dbReference type="NCBI Taxonomy" id="422564"/>
    <lineage>
        <taxon>Eukaryota</taxon>
        <taxon>Viridiplantae</taxon>
        <taxon>Streptophyta</taxon>
        <taxon>Embryophyta</taxon>
        <taxon>Tracheophyta</taxon>
        <taxon>Spermatophyta</taxon>
        <taxon>Magnoliopsida</taxon>
        <taxon>Liliopsida</taxon>
        <taxon>Poales</taxon>
        <taxon>Poaceae</taxon>
        <taxon>PACMAD clade</taxon>
        <taxon>Panicoideae</taxon>
        <taxon>Andropogonodae</taxon>
        <taxon>Andropogoneae</taxon>
        <taxon>Saccharinae</taxon>
        <taxon>Miscanthus</taxon>
    </lineage>
</organism>
<comment type="caution">
    <text evidence="2">The sequence shown here is derived from an EMBL/GenBank/DDBJ whole genome shotgun (WGS) entry which is preliminary data.</text>
</comment>
<gene>
    <name evidence="2" type="ORF">NCGR_LOCUS51403</name>
</gene>